<proteinExistence type="predicted"/>
<dbReference type="Gene3D" id="3.40.630.30">
    <property type="match status" value="1"/>
</dbReference>
<reference evidence="2 3" key="1">
    <citation type="journal article" date="2015" name="Genome Announc.">
        <title>Expanding the biotechnology potential of lactobacilli through comparative genomics of 213 strains and associated genera.</title>
        <authorList>
            <person name="Sun Z."/>
            <person name="Harris H.M."/>
            <person name="McCann A."/>
            <person name="Guo C."/>
            <person name="Argimon S."/>
            <person name="Zhang W."/>
            <person name="Yang X."/>
            <person name="Jeffery I.B."/>
            <person name="Cooney J.C."/>
            <person name="Kagawa T.F."/>
            <person name="Liu W."/>
            <person name="Song Y."/>
            <person name="Salvetti E."/>
            <person name="Wrobel A."/>
            <person name="Rasinkangas P."/>
            <person name="Parkhill J."/>
            <person name="Rea M.C."/>
            <person name="O'Sullivan O."/>
            <person name="Ritari J."/>
            <person name="Douillard F.P."/>
            <person name="Paul Ross R."/>
            <person name="Yang R."/>
            <person name="Briner A.E."/>
            <person name="Felis G.E."/>
            <person name="de Vos W.M."/>
            <person name="Barrangou R."/>
            <person name="Klaenhammer T.R."/>
            <person name="Caufield P.W."/>
            <person name="Cui Y."/>
            <person name="Zhang H."/>
            <person name="O'Toole P.W."/>
        </authorList>
    </citation>
    <scope>NUCLEOTIDE SEQUENCE [LARGE SCALE GENOMIC DNA]</scope>
    <source>
        <strain evidence="2 3">DSM 16991</strain>
    </source>
</reference>
<dbReference type="EMBL" id="AZFW01000009">
    <property type="protein sequence ID" value="KRM29893.1"/>
    <property type="molecule type" value="Genomic_DNA"/>
</dbReference>
<feature type="domain" description="N-acetyltransferase" evidence="1">
    <location>
        <begin position="2"/>
        <end position="140"/>
    </location>
</feature>
<name>A0A0R1XK40_9LACO</name>
<gene>
    <name evidence="2" type="ORF">FC91_GL000267</name>
</gene>
<dbReference type="SUPFAM" id="SSF55729">
    <property type="entry name" value="Acyl-CoA N-acyltransferases (Nat)"/>
    <property type="match status" value="1"/>
</dbReference>
<dbReference type="Pfam" id="PF00583">
    <property type="entry name" value="Acetyltransf_1"/>
    <property type="match status" value="1"/>
</dbReference>
<dbReference type="Proteomes" id="UP000050949">
    <property type="component" value="Unassembled WGS sequence"/>
</dbReference>
<accession>A0A0R1XK40</accession>
<dbReference type="InterPro" id="IPR016181">
    <property type="entry name" value="Acyl_CoA_acyltransferase"/>
</dbReference>
<protein>
    <submittedName>
        <fullName evidence="2">Acetyltransferase</fullName>
    </submittedName>
</protein>
<dbReference type="GO" id="GO:0016747">
    <property type="term" value="F:acyltransferase activity, transferring groups other than amino-acyl groups"/>
    <property type="evidence" value="ECO:0007669"/>
    <property type="project" value="InterPro"/>
</dbReference>
<dbReference type="RefSeq" id="WP_226999193.1">
    <property type="nucleotide sequence ID" value="NZ_AUEH01000023.1"/>
</dbReference>
<evidence type="ECO:0000313" key="3">
    <source>
        <dbReference type="Proteomes" id="UP000050949"/>
    </source>
</evidence>
<evidence type="ECO:0000259" key="1">
    <source>
        <dbReference type="PROSITE" id="PS51186"/>
    </source>
</evidence>
<sequence length="159" mass="17898">MMIIHPLAPYRQQVVPLFQRLWGATDMVVSSGQYDIRNLDGFVAVVEQQIVGVLSYVIKPDELEIISLDSLRPNQGIGSQLMHAAEQLVQEQQLQRIAVITTNDNLHALAFYQKRGYQIRAVFPDAVAKARAIKPEIPLVAENGLLIRDELQLAKKIQE</sequence>
<dbReference type="eggNOG" id="COG0454">
    <property type="taxonomic scope" value="Bacteria"/>
</dbReference>
<dbReference type="InterPro" id="IPR000182">
    <property type="entry name" value="GNAT_dom"/>
</dbReference>
<organism evidence="2 3">
    <name type="scientific">Schleiferilactobacillus harbinensis DSM 16991</name>
    <dbReference type="NCBI Taxonomy" id="1122147"/>
    <lineage>
        <taxon>Bacteria</taxon>
        <taxon>Bacillati</taxon>
        <taxon>Bacillota</taxon>
        <taxon>Bacilli</taxon>
        <taxon>Lactobacillales</taxon>
        <taxon>Lactobacillaceae</taxon>
        <taxon>Schleiferilactobacillus</taxon>
    </lineage>
</organism>
<dbReference type="PROSITE" id="PS51186">
    <property type="entry name" value="GNAT"/>
    <property type="match status" value="1"/>
</dbReference>
<dbReference type="AlphaFoldDB" id="A0A0R1XK40"/>
<dbReference type="PATRIC" id="fig|1122147.4.peg.279"/>
<keyword evidence="2" id="KW-0808">Transferase</keyword>
<evidence type="ECO:0000313" key="2">
    <source>
        <dbReference type="EMBL" id="KRM29893.1"/>
    </source>
</evidence>
<comment type="caution">
    <text evidence="2">The sequence shown here is derived from an EMBL/GenBank/DDBJ whole genome shotgun (WGS) entry which is preliminary data.</text>
</comment>
<dbReference type="CDD" id="cd04301">
    <property type="entry name" value="NAT_SF"/>
    <property type="match status" value="1"/>
</dbReference>